<keyword evidence="3" id="KW-0812">Transmembrane</keyword>
<evidence type="ECO:0000313" key="6">
    <source>
        <dbReference type="Proteomes" id="UP001601059"/>
    </source>
</evidence>
<dbReference type="InterPro" id="IPR012338">
    <property type="entry name" value="Beta-lactam/transpept-like"/>
</dbReference>
<dbReference type="Proteomes" id="UP001601059">
    <property type="component" value="Unassembled WGS sequence"/>
</dbReference>
<dbReference type="SUPFAM" id="SSF56601">
    <property type="entry name" value="beta-lactamase/transpeptidase-like"/>
    <property type="match status" value="1"/>
</dbReference>
<evidence type="ECO:0000313" key="5">
    <source>
        <dbReference type="EMBL" id="MFE8702273.1"/>
    </source>
</evidence>
<proteinExistence type="predicted"/>
<evidence type="ECO:0000256" key="2">
    <source>
        <dbReference type="ARBA" id="ARBA00023136"/>
    </source>
</evidence>
<feature type="transmembrane region" description="Helical" evidence="3">
    <location>
        <begin position="404"/>
        <end position="424"/>
    </location>
</feature>
<comment type="caution">
    <text evidence="5">The sequence shown here is derived from an EMBL/GenBank/DDBJ whole genome shotgun (WGS) entry which is preliminary data.</text>
</comment>
<feature type="transmembrane region" description="Helical" evidence="3">
    <location>
        <begin position="362"/>
        <end position="383"/>
    </location>
</feature>
<dbReference type="GO" id="GO:0016787">
    <property type="term" value="F:hydrolase activity"/>
    <property type="evidence" value="ECO:0007669"/>
    <property type="project" value="UniProtKB-KW"/>
</dbReference>
<dbReference type="EC" id="3.-.-.-" evidence="5"/>
<comment type="subcellular location">
    <subcellularLocation>
        <location evidence="1">Membrane</location>
    </subcellularLocation>
</comment>
<dbReference type="PANTHER" id="PTHR46825:SF11">
    <property type="entry name" value="PENICILLIN-BINDING PROTEIN 4"/>
    <property type="match status" value="1"/>
</dbReference>
<reference evidence="5 6" key="1">
    <citation type="submission" date="2024-08" db="EMBL/GenBank/DDBJ databases">
        <title>Two novel Cytobacillus novel species.</title>
        <authorList>
            <person name="Liu G."/>
        </authorList>
    </citation>
    <scope>NUCLEOTIDE SEQUENCE [LARGE SCALE GENOMIC DNA]</scope>
    <source>
        <strain evidence="5 6">FJAT-54145</strain>
    </source>
</reference>
<keyword evidence="5" id="KW-0378">Hydrolase</keyword>
<dbReference type="Pfam" id="PF00144">
    <property type="entry name" value="Beta-lactamase"/>
    <property type="match status" value="1"/>
</dbReference>
<keyword evidence="6" id="KW-1185">Reference proteome</keyword>
<dbReference type="Gene3D" id="3.40.710.10">
    <property type="entry name" value="DD-peptidase/beta-lactamase superfamily"/>
    <property type="match status" value="1"/>
</dbReference>
<evidence type="ECO:0000259" key="4">
    <source>
        <dbReference type="Pfam" id="PF00144"/>
    </source>
</evidence>
<evidence type="ECO:0000256" key="1">
    <source>
        <dbReference type="ARBA" id="ARBA00004370"/>
    </source>
</evidence>
<evidence type="ECO:0000256" key="3">
    <source>
        <dbReference type="SAM" id="Phobius"/>
    </source>
</evidence>
<sequence>MKRKVLLPIYLVLLLLISLGTTIYFQFLVPLNTELNLKALDKYLKQESYNGTILISYKGEVIFEKGYGYADKENEVKNTPETAFYLGSITKQFTAASILHLQEAGKLKVADTVHQYYPQFPNGENITIHQLLTHTSGLPEYLDYLENDDTKGREWKTDDIIKAVQDKPAKSQPGEKYEYNNFGYVILGGVIEKVTGERYEQYIKDHILTPIGMSQTDFGYNESTQPVKAIGYMSDKYEVAPFVHPTFSHAGGALSSTLHDLYLWTLALEGNKILSENSKKLMFSQSYTGATLMPGQAYGYGVYVIDEEKMYHPGYIDGFSSNIFRDTETDLVVIGLSNMHDSILPMLPSMLQDFSYRAENSYLGYLVSGLLYVILLWSYIILVKWLVGLYRGTRKLQRARWYRVVFQTVLLQIIGIILFLAPILPGFALDMLFPSRLLFLVAPFWADAVNVLVALFILLTLAALQPFIKKAENISAVTNEKM</sequence>
<dbReference type="PANTHER" id="PTHR46825">
    <property type="entry name" value="D-ALANYL-D-ALANINE-CARBOXYPEPTIDASE/ENDOPEPTIDASE AMPH"/>
    <property type="match status" value="1"/>
</dbReference>
<dbReference type="RefSeq" id="WP_389362242.1">
    <property type="nucleotide sequence ID" value="NZ_JBIACK010000009.1"/>
</dbReference>
<dbReference type="InterPro" id="IPR001466">
    <property type="entry name" value="Beta-lactam-related"/>
</dbReference>
<organism evidence="5 6">
    <name type="scientific">Cytobacillus spartinae</name>
    <dbReference type="NCBI Taxonomy" id="3299023"/>
    <lineage>
        <taxon>Bacteria</taxon>
        <taxon>Bacillati</taxon>
        <taxon>Bacillota</taxon>
        <taxon>Bacilli</taxon>
        <taxon>Bacillales</taxon>
        <taxon>Bacillaceae</taxon>
        <taxon>Cytobacillus</taxon>
    </lineage>
</organism>
<keyword evidence="3" id="KW-1133">Transmembrane helix</keyword>
<gene>
    <name evidence="5" type="ORF">ACFYKX_16885</name>
</gene>
<protein>
    <submittedName>
        <fullName evidence="5">Serine hydrolase domain-containing protein</fullName>
        <ecNumber evidence="5">3.-.-.-</ecNumber>
    </submittedName>
</protein>
<dbReference type="InterPro" id="IPR050491">
    <property type="entry name" value="AmpC-like"/>
</dbReference>
<dbReference type="EMBL" id="JBIACK010000009">
    <property type="protein sequence ID" value="MFE8702273.1"/>
    <property type="molecule type" value="Genomic_DNA"/>
</dbReference>
<feature type="domain" description="Beta-lactamase-related" evidence="4">
    <location>
        <begin position="52"/>
        <end position="338"/>
    </location>
</feature>
<feature type="transmembrane region" description="Helical" evidence="3">
    <location>
        <begin position="444"/>
        <end position="464"/>
    </location>
</feature>
<accession>A0ABW6KHE5</accession>
<name>A0ABW6KHE5_9BACI</name>
<keyword evidence="2 3" id="KW-0472">Membrane</keyword>